<dbReference type="EnsemblMetazoa" id="XM_014393775.2">
    <property type="protein sequence ID" value="XP_014249261.1"/>
    <property type="gene ID" value="LOC106666517"/>
</dbReference>
<dbReference type="Proteomes" id="UP000494040">
    <property type="component" value="Unassembled WGS sequence"/>
</dbReference>
<dbReference type="GeneID" id="106666517"/>
<dbReference type="RefSeq" id="XP_014249261.1">
    <property type="nucleotide sequence ID" value="XM_014393775.2"/>
</dbReference>
<evidence type="ECO:0000256" key="4">
    <source>
        <dbReference type="ARBA" id="ARBA00022741"/>
    </source>
</evidence>
<organism evidence="12 13">
    <name type="scientific">Cimex lectularius</name>
    <name type="common">Bed bug</name>
    <name type="synonym">Acanthia lectularia</name>
    <dbReference type="NCBI Taxonomy" id="79782"/>
    <lineage>
        <taxon>Eukaryota</taxon>
        <taxon>Metazoa</taxon>
        <taxon>Ecdysozoa</taxon>
        <taxon>Arthropoda</taxon>
        <taxon>Hexapoda</taxon>
        <taxon>Insecta</taxon>
        <taxon>Pterygota</taxon>
        <taxon>Neoptera</taxon>
        <taxon>Paraneoptera</taxon>
        <taxon>Hemiptera</taxon>
        <taxon>Heteroptera</taxon>
        <taxon>Panheteroptera</taxon>
        <taxon>Cimicomorpha</taxon>
        <taxon>Cimicidae</taxon>
        <taxon>Cimex</taxon>
    </lineage>
</organism>
<evidence type="ECO:0000259" key="11">
    <source>
        <dbReference type="PROSITE" id="PS50011"/>
    </source>
</evidence>
<dbReference type="KEGG" id="clec:106666517"/>
<dbReference type="InterPro" id="IPR024604">
    <property type="entry name" value="GSG2_C"/>
</dbReference>
<dbReference type="PROSITE" id="PS50011">
    <property type="entry name" value="PROTEIN_KINASE_DOM"/>
    <property type="match status" value="1"/>
</dbReference>
<keyword evidence="2" id="KW-0723">Serine/threonine-protein kinase</keyword>
<sequence length="1057" mass="120134">MGPSKKPPLRRRTLNKVPPIYTLRKKDSFDRLFKNSGTSSNSNIFESSSDKEKPLKNSTFNSPDSDVQYVQYKSPNPKFFRKGNGKSDRKCSNVKTPSISSILCFSSDDSFDPVLCAIKKKKKRKLLNGKLKPCGKNKKKTELDKKIRCVLDNYSSPKPSPCSSKHCFAASTPQMSAKPEFNSKTPCSPINVLTNEISVPVLNLMQKFNLLTVSPTNSYIKEKTVADENNDSVVDINCKFNEKCDSSLEKCKNSTDKVVDEVSLPNAKEDDVSSQDNFNSCVGDIEITKDQNERGNRIHDDLLKTRSKENSVFSSVQENSQNSEQGNDFYGFSSFVIKCSQNQVNQNYLCLSSGKEKKQQFSSALSSNSNNENIFAKSLSPERVSQLAETINEKSIEMFSERSTCLNSFEQSLVTPGSRDLELKTPGQKSFMKELSEDGTSSFTSLFDKESSQNLDNTPSIKLTTAQSKRNLSLEFSICDRTSNLEPLPENQEDADESGKNDTQISCDNNIDNDSYDCTPLIYRMKSISPTRRRNILRPAIIPELNNVIEESDEFSTSELNDEPLPLEHFVIPPGKKYRRSISIIRHLEGDMTLNIPKGRNYENSVEKLIKLQKIGDKTMISTPTNIIKKKLSLRSSLLRQFTPTRRKRSISFQLSSPTRSPIMRNTSLSFLKNSLPDIKSPLLNSPSEMLCVPNIDEKVKRSSNVFSSLQTYSQSSDYAEIVFFLCNQTKPCDFSEIYPQEIFKNSIKVGEGVFGEVFLIMKEKQKSVLKIIPIEGDFPVNGEKQKTYSEIYSELLITHLLNGLRGDTEQFMTKGFVELISAKIVQGRYPEELIRLWEEFDVKTGSDNDNPTIFGDNQLYLTLELAHGGTDLESYSFSTAKQALSIFKQTAFSLAVAEACCEFEHRDLHWGNILISGTIEREMKYLIGNKEFKVTTNGVKATIIDFTLSRVLYKEDIPIYCDIGKDPEMFIATGDYQFDIYRHMKKDLNNEWDIFEPKTNVRWLHYVLDKMIKEVKYKRKSAKVHKDSMTILDKIETWILDCDNCFDIVLRLTENR</sequence>
<evidence type="ECO:0000256" key="8">
    <source>
        <dbReference type="ARBA" id="ARBA00048679"/>
    </source>
</evidence>
<comment type="catalytic activity">
    <reaction evidence="8">
        <text>L-seryl-[protein] + ATP = O-phospho-L-seryl-[protein] + ADP + H(+)</text>
        <dbReference type="Rhea" id="RHEA:17989"/>
        <dbReference type="Rhea" id="RHEA-COMP:9863"/>
        <dbReference type="Rhea" id="RHEA-COMP:11604"/>
        <dbReference type="ChEBI" id="CHEBI:15378"/>
        <dbReference type="ChEBI" id="CHEBI:29999"/>
        <dbReference type="ChEBI" id="CHEBI:30616"/>
        <dbReference type="ChEBI" id="CHEBI:83421"/>
        <dbReference type="ChEBI" id="CHEBI:456216"/>
        <dbReference type="EC" id="2.7.11.1"/>
    </reaction>
</comment>
<dbReference type="Pfam" id="PF12330">
    <property type="entry name" value="Haspin_kinase"/>
    <property type="match status" value="1"/>
</dbReference>
<dbReference type="InterPro" id="IPR011009">
    <property type="entry name" value="Kinase-like_dom_sf"/>
</dbReference>
<evidence type="ECO:0000256" key="2">
    <source>
        <dbReference type="ARBA" id="ARBA00022527"/>
    </source>
</evidence>
<feature type="region of interest" description="Disordered" evidence="10">
    <location>
        <begin position="1"/>
        <end position="20"/>
    </location>
</feature>
<evidence type="ECO:0000256" key="3">
    <source>
        <dbReference type="ARBA" id="ARBA00022679"/>
    </source>
</evidence>
<dbReference type="SUPFAM" id="SSF56112">
    <property type="entry name" value="Protein kinase-like (PK-like)"/>
    <property type="match status" value="1"/>
</dbReference>
<evidence type="ECO:0000313" key="12">
    <source>
        <dbReference type="EnsemblMetazoa" id="XP_014249261.1"/>
    </source>
</evidence>
<dbReference type="SMART" id="SM00220">
    <property type="entry name" value="S_TKc"/>
    <property type="match status" value="1"/>
</dbReference>
<dbReference type="PANTHER" id="PTHR24419:SF18">
    <property type="entry name" value="SERINE_THREONINE-PROTEIN KINASE HASPIN"/>
    <property type="match status" value="1"/>
</dbReference>
<keyword evidence="5" id="KW-0418">Kinase</keyword>
<evidence type="ECO:0000313" key="13">
    <source>
        <dbReference type="Proteomes" id="UP000494040"/>
    </source>
</evidence>
<dbReference type="GO" id="GO:0035556">
    <property type="term" value="P:intracellular signal transduction"/>
    <property type="evidence" value="ECO:0007669"/>
    <property type="project" value="TreeGrafter"/>
</dbReference>
<evidence type="ECO:0000256" key="7">
    <source>
        <dbReference type="ARBA" id="ARBA00047899"/>
    </source>
</evidence>
<dbReference type="GO" id="GO:0005634">
    <property type="term" value="C:nucleus"/>
    <property type="evidence" value="ECO:0007669"/>
    <property type="project" value="TreeGrafter"/>
</dbReference>
<evidence type="ECO:0000256" key="10">
    <source>
        <dbReference type="SAM" id="MobiDB-lite"/>
    </source>
</evidence>
<protein>
    <recommendedName>
        <fullName evidence="1">non-specific serine/threonine protein kinase</fullName>
        <ecNumber evidence="1">2.7.11.1</ecNumber>
    </recommendedName>
</protein>
<comment type="catalytic activity">
    <reaction evidence="7">
        <text>L-threonyl-[protein] + ATP = O-phospho-L-threonyl-[protein] + ADP + H(+)</text>
        <dbReference type="Rhea" id="RHEA:46608"/>
        <dbReference type="Rhea" id="RHEA-COMP:11060"/>
        <dbReference type="Rhea" id="RHEA-COMP:11605"/>
        <dbReference type="ChEBI" id="CHEBI:15378"/>
        <dbReference type="ChEBI" id="CHEBI:30013"/>
        <dbReference type="ChEBI" id="CHEBI:30616"/>
        <dbReference type="ChEBI" id="CHEBI:61977"/>
        <dbReference type="ChEBI" id="CHEBI:456216"/>
        <dbReference type="EC" id="2.7.11.1"/>
    </reaction>
</comment>
<feature type="binding site" evidence="9">
    <location>
        <position position="771"/>
    </location>
    <ligand>
        <name>ATP</name>
        <dbReference type="ChEBI" id="CHEBI:30616"/>
    </ligand>
</feature>
<name>A0A8I6THF8_CIMLE</name>
<dbReference type="AlphaFoldDB" id="A0A8I6THF8"/>
<proteinExistence type="predicted"/>
<feature type="compositionally biased region" description="Low complexity" evidence="10">
    <location>
        <begin position="36"/>
        <end position="47"/>
    </location>
</feature>
<dbReference type="OrthoDB" id="21018at2759"/>
<feature type="domain" description="Protein kinase" evidence="11">
    <location>
        <begin position="744"/>
        <end position="1057"/>
    </location>
</feature>
<dbReference type="PANTHER" id="PTHR24419">
    <property type="entry name" value="INTERLEUKIN-1 RECEPTOR-ASSOCIATED KINASE"/>
    <property type="match status" value="1"/>
</dbReference>
<feature type="region of interest" description="Disordered" evidence="10">
    <location>
        <begin position="32"/>
        <end position="68"/>
    </location>
</feature>
<dbReference type="InterPro" id="IPR017441">
    <property type="entry name" value="Protein_kinase_ATP_BS"/>
</dbReference>
<dbReference type="GO" id="GO:0005524">
    <property type="term" value="F:ATP binding"/>
    <property type="evidence" value="ECO:0007669"/>
    <property type="project" value="UniProtKB-UniRule"/>
</dbReference>
<dbReference type="GO" id="GO:0005737">
    <property type="term" value="C:cytoplasm"/>
    <property type="evidence" value="ECO:0007669"/>
    <property type="project" value="TreeGrafter"/>
</dbReference>
<keyword evidence="3" id="KW-0808">Transferase</keyword>
<evidence type="ECO:0000256" key="6">
    <source>
        <dbReference type="ARBA" id="ARBA00022840"/>
    </source>
</evidence>
<dbReference type="SMART" id="SM01331">
    <property type="entry name" value="DUF3635"/>
    <property type="match status" value="1"/>
</dbReference>
<evidence type="ECO:0000256" key="1">
    <source>
        <dbReference type="ARBA" id="ARBA00012513"/>
    </source>
</evidence>
<keyword evidence="4 9" id="KW-0547">Nucleotide-binding</keyword>
<evidence type="ECO:0000256" key="5">
    <source>
        <dbReference type="ARBA" id="ARBA00022777"/>
    </source>
</evidence>
<evidence type="ECO:0000256" key="9">
    <source>
        <dbReference type="PROSITE-ProRule" id="PRU10141"/>
    </source>
</evidence>
<feature type="compositionally biased region" description="Polar residues" evidence="10">
    <location>
        <begin position="56"/>
        <end position="65"/>
    </location>
</feature>
<dbReference type="EC" id="2.7.11.1" evidence="1"/>
<dbReference type="GO" id="GO:0000278">
    <property type="term" value="P:mitotic cell cycle"/>
    <property type="evidence" value="ECO:0007669"/>
    <property type="project" value="TreeGrafter"/>
</dbReference>
<dbReference type="Gene3D" id="1.10.510.10">
    <property type="entry name" value="Transferase(Phosphotransferase) domain 1"/>
    <property type="match status" value="1"/>
</dbReference>
<dbReference type="GO" id="GO:0072354">
    <property type="term" value="F:histone H3T3 kinase activity"/>
    <property type="evidence" value="ECO:0007669"/>
    <property type="project" value="TreeGrafter"/>
</dbReference>
<dbReference type="PROSITE" id="PS00107">
    <property type="entry name" value="PROTEIN_KINASE_ATP"/>
    <property type="match status" value="1"/>
</dbReference>
<keyword evidence="6 9" id="KW-0067">ATP-binding</keyword>
<reference evidence="12" key="1">
    <citation type="submission" date="2022-01" db="UniProtKB">
        <authorList>
            <consortium name="EnsemblMetazoa"/>
        </authorList>
    </citation>
    <scope>IDENTIFICATION</scope>
</reference>
<accession>A0A8I6THF8</accession>
<keyword evidence="13" id="KW-1185">Reference proteome</keyword>
<dbReference type="Gene3D" id="3.30.200.20">
    <property type="entry name" value="Phosphorylase Kinase, domain 1"/>
    <property type="match status" value="1"/>
</dbReference>
<dbReference type="CTD" id="83903"/>
<dbReference type="InterPro" id="IPR000719">
    <property type="entry name" value="Prot_kinase_dom"/>
</dbReference>
<feature type="region of interest" description="Disordered" evidence="10">
    <location>
        <begin position="483"/>
        <end position="508"/>
    </location>
</feature>